<gene>
    <name evidence="1" type="ORF">LCGC14_2113170</name>
</gene>
<name>A0A0F9H2Q5_9ZZZZ</name>
<dbReference type="EMBL" id="LAZR01026156">
    <property type="protein sequence ID" value="KKL69617.1"/>
    <property type="molecule type" value="Genomic_DNA"/>
</dbReference>
<sequence length="166" mass="19202">MSPQPNTGLILRDDKGLNWSADHFANEAKLPKIGDAKVVEKAMKLFTYGRGQYRPAFLRHSTCERFINDQPFTDAELQEYADAGRIPVGFNVLRTYVWHLAGLQRMSRADVRVVGVDQGVDQRFADIAYRYLKYIAYSNVQEEIDSLVFRDGLNYMGVWQTYWNPR</sequence>
<evidence type="ECO:0000313" key="1">
    <source>
        <dbReference type="EMBL" id="KKL69617.1"/>
    </source>
</evidence>
<proteinExistence type="predicted"/>
<accession>A0A0F9H2Q5</accession>
<dbReference type="Pfam" id="PF16510">
    <property type="entry name" value="P22_portal"/>
    <property type="match status" value="1"/>
</dbReference>
<comment type="caution">
    <text evidence="1">The sequence shown here is derived from an EMBL/GenBank/DDBJ whole genome shotgun (WGS) entry which is preliminary data.</text>
</comment>
<protein>
    <submittedName>
        <fullName evidence="1">Uncharacterized protein</fullName>
    </submittedName>
</protein>
<dbReference type="AlphaFoldDB" id="A0A0F9H2Q5"/>
<dbReference type="InterPro" id="IPR032427">
    <property type="entry name" value="P22_portal"/>
</dbReference>
<organism evidence="1">
    <name type="scientific">marine sediment metagenome</name>
    <dbReference type="NCBI Taxonomy" id="412755"/>
    <lineage>
        <taxon>unclassified sequences</taxon>
        <taxon>metagenomes</taxon>
        <taxon>ecological metagenomes</taxon>
    </lineage>
</organism>
<feature type="non-terminal residue" evidence="1">
    <location>
        <position position="166"/>
    </location>
</feature>
<reference evidence="1" key="1">
    <citation type="journal article" date="2015" name="Nature">
        <title>Complex archaea that bridge the gap between prokaryotes and eukaryotes.</title>
        <authorList>
            <person name="Spang A."/>
            <person name="Saw J.H."/>
            <person name="Jorgensen S.L."/>
            <person name="Zaremba-Niedzwiedzka K."/>
            <person name="Martijn J."/>
            <person name="Lind A.E."/>
            <person name="van Eijk R."/>
            <person name="Schleper C."/>
            <person name="Guy L."/>
            <person name="Ettema T.J."/>
        </authorList>
    </citation>
    <scope>NUCLEOTIDE SEQUENCE</scope>
</reference>